<dbReference type="PROSITE" id="PS50011">
    <property type="entry name" value="PROTEIN_KINASE_DOM"/>
    <property type="match status" value="1"/>
</dbReference>
<dbReference type="Pfam" id="PF03781">
    <property type="entry name" value="FGE-sulfatase"/>
    <property type="match status" value="1"/>
</dbReference>
<evidence type="ECO:0000256" key="3">
    <source>
        <dbReference type="ARBA" id="ARBA00022777"/>
    </source>
</evidence>
<dbReference type="InterPro" id="IPR011009">
    <property type="entry name" value="Kinase-like_dom_sf"/>
</dbReference>
<keyword evidence="6" id="KW-1133">Transmembrane helix</keyword>
<dbReference type="GO" id="GO:0005524">
    <property type="term" value="F:ATP binding"/>
    <property type="evidence" value="ECO:0007669"/>
    <property type="project" value="UniProtKB-UniRule"/>
</dbReference>
<dbReference type="PROSITE" id="PS00107">
    <property type="entry name" value="PROTEIN_KINASE_ATP"/>
    <property type="match status" value="1"/>
</dbReference>
<dbReference type="KEGG" id="agl:PYTT_0986"/>
<dbReference type="InterPro" id="IPR000719">
    <property type="entry name" value="Prot_kinase_dom"/>
</dbReference>
<dbReference type="EMBL" id="LT629973">
    <property type="protein sequence ID" value="SEH82056.1"/>
    <property type="molecule type" value="Genomic_DNA"/>
</dbReference>
<dbReference type="InterPro" id="IPR016187">
    <property type="entry name" value="CTDL_fold"/>
</dbReference>
<keyword evidence="2 5" id="KW-0547">Nucleotide-binding</keyword>
<evidence type="ECO:0000256" key="6">
    <source>
        <dbReference type="SAM" id="Phobius"/>
    </source>
</evidence>
<dbReference type="PANTHER" id="PTHR43289:SF34">
    <property type="entry name" value="SERINE_THREONINE-PROTEIN KINASE YBDM-RELATED"/>
    <property type="match status" value="1"/>
</dbReference>
<dbReference type="SMART" id="SM00220">
    <property type="entry name" value="S_TKc"/>
    <property type="match status" value="1"/>
</dbReference>
<protein>
    <submittedName>
        <fullName evidence="8">C-type lectin fold</fullName>
    </submittedName>
</protein>
<dbReference type="AlphaFoldDB" id="A0A1H6L1R3"/>
<evidence type="ECO:0000313" key="9">
    <source>
        <dbReference type="Proteomes" id="UP000176204"/>
    </source>
</evidence>
<dbReference type="Pfam" id="PF00069">
    <property type="entry name" value="Pkinase"/>
    <property type="match status" value="1"/>
</dbReference>
<dbReference type="InterPro" id="IPR017441">
    <property type="entry name" value="Protein_kinase_ATP_BS"/>
</dbReference>
<feature type="binding site" evidence="5">
    <location>
        <position position="57"/>
    </location>
    <ligand>
        <name>ATP</name>
        <dbReference type="ChEBI" id="CHEBI:30616"/>
    </ligand>
</feature>
<feature type="domain" description="Protein kinase" evidence="7">
    <location>
        <begin position="29"/>
        <end position="301"/>
    </location>
</feature>
<dbReference type="Proteomes" id="UP000176204">
    <property type="component" value="Chromosome I"/>
</dbReference>
<reference evidence="9" key="1">
    <citation type="submission" date="2016-09" db="EMBL/GenBank/DDBJ databases">
        <authorList>
            <person name="Koehorst J."/>
        </authorList>
    </citation>
    <scope>NUCLEOTIDE SEQUENCE [LARGE SCALE GENOMIC DNA]</scope>
</reference>
<dbReference type="CDD" id="cd14014">
    <property type="entry name" value="STKc_PknB_like"/>
    <property type="match status" value="1"/>
</dbReference>
<dbReference type="SUPFAM" id="SSF56112">
    <property type="entry name" value="Protein kinase-like (PK-like)"/>
    <property type="match status" value="1"/>
</dbReference>
<dbReference type="PANTHER" id="PTHR43289">
    <property type="entry name" value="MITOGEN-ACTIVATED PROTEIN KINASE KINASE KINASE 20-RELATED"/>
    <property type="match status" value="1"/>
</dbReference>
<organism evidence="8 9">
    <name type="scientific">Akkermansia glycaniphila</name>
    <dbReference type="NCBI Taxonomy" id="1679444"/>
    <lineage>
        <taxon>Bacteria</taxon>
        <taxon>Pseudomonadati</taxon>
        <taxon>Verrucomicrobiota</taxon>
        <taxon>Verrucomicrobiia</taxon>
        <taxon>Verrucomicrobiales</taxon>
        <taxon>Akkermansiaceae</taxon>
        <taxon>Akkermansia</taxon>
    </lineage>
</organism>
<evidence type="ECO:0000313" key="8">
    <source>
        <dbReference type="EMBL" id="SEH82056.1"/>
    </source>
</evidence>
<evidence type="ECO:0000259" key="7">
    <source>
        <dbReference type="PROSITE" id="PS50011"/>
    </source>
</evidence>
<dbReference type="GO" id="GO:0030246">
    <property type="term" value="F:carbohydrate binding"/>
    <property type="evidence" value="ECO:0007669"/>
    <property type="project" value="UniProtKB-KW"/>
</dbReference>
<evidence type="ECO:0000256" key="1">
    <source>
        <dbReference type="ARBA" id="ARBA00022679"/>
    </source>
</evidence>
<keyword evidence="1" id="KW-0808">Transferase</keyword>
<gene>
    <name evidence="8" type="ORF">PYTT_0986</name>
</gene>
<dbReference type="InterPro" id="IPR005532">
    <property type="entry name" value="SUMF_dom"/>
</dbReference>
<dbReference type="Gene3D" id="1.10.510.10">
    <property type="entry name" value="Transferase(Phosphotransferase) domain 1"/>
    <property type="match status" value="1"/>
</dbReference>
<dbReference type="Pfam" id="PF08308">
    <property type="entry name" value="PEGA"/>
    <property type="match status" value="1"/>
</dbReference>
<feature type="transmembrane region" description="Helical" evidence="6">
    <location>
        <begin position="312"/>
        <end position="335"/>
    </location>
</feature>
<dbReference type="RefSeq" id="WP_067773043.1">
    <property type="nucleotide sequence ID" value="NZ_LIGX01000007.1"/>
</dbReference>
<evidence type="ECO:0000256" key="5">
    <source>
        <dbReference type="PROSITE-ProRule" id="PRU10141"/>
    </source>
</evidence>
<proteinExistence type="predicted"/>
<keyword evidence="6" id="KW-0812">Transmembrane</keyword>
<accession>A0A1H6L1R3</accession>
<dbReference type="InterPro" id="IPR008271">
    <property type="entry name" value="Ser/Thr_kinase_AS"/>
</dbReference>
<dbReference type="InterPro" id="IPR042095">
    <property type="entry name" value="SUMF_sf"/>
</dbReference>
<dbReference type="PROSITE" id="PS00108">
    <property type="entry name" value="PROTEIN_KINASE_ST"/>
    <property type="match status" value="1"/>
</dbReference>
<name>A0A1H6L1R3_9BACT</name>
<keyword evidence="6" id="KW-0472">Membrane</keyword>
<dbReference type="Gene3D" id="3.90.1580.10">
    <property type="entry name" value="paralog of FGE (formylglycine-generating enzyme)"/>
    <property type="match status" value="1"/>
</dbReference>
<dbReference type="SUPFAM" id="SSF56436">
    <property type="entry name" value="C-type lectin-like"/>
    <property type="match status" value="1"/>
</dbReference>
<dbReference type="GO" id="GO:0004674">
    <property type="term" value="F:protein serine/threonine kinase activity"/>
    <property type="evidence" value="ECO:0007669"/>
    <property type="project" value="TreeGrafter"/>
</dbReference>
<sequence length="886" mass="97322">MSETTASLNLCRLGAPRRSAGTPPEIPDYTIVRQIGSGAYGEVWLARSLTGAYRAVKIVWREDFDDERSFIREFEGILNYEPLARNHPGLVHILHVGQKNEPTPFYYYVMELADDAQTGININPEGYTPRTLRSDKQLYGNRPMPLDYCIEVGSQLAHALFYLHSEALTHRDVKPANVVFVNGRPKLADIGLVAPADQRSFVGTEGFIPPEGPGTPRADVYALAKVLYEITTGRDRLDFPELPDELPEGTPRKKWLAFNEIICAAAEPRLDASTITTAEQLAEAIDELRTYAPQQLRKKIAGKTKKPGKKGFPWGIATFGTLMGIGITFAIIYHAPLLQYILPRIIETAGSLLETKPGAPQQPAPAPIQPQISKDNLEEGTLYITSFPPGASIYTSSGKYLDETPYGPIAQPTGNRVSFTLRKDGYADKHETGIIPGGGVLALGGDLKPYNPPQRGKEWKDITGTVYAPSGNEHVASTPVTAAQFKNFTATLPQDKQPPSETIQGSDIIRTTPEAISAYTLWLTSQCEREGIIGHDHSINAIAEKGQEAENSKLQAYRLVASPVRKTPITLLTNPAGAVVTLNGQMLGVTPMQNVRVPLAPYLLEFKLPGYTTIRKSGLSPKDLILSLRLEPNNSVVFGQEWINSLGMRFIPINANQLAGATEVRLSDYQTYLNDSKTAAPPAPPFDQNPHHPVVNVNRQQALDFAAWLTKTEREKGIIEANDQYQLPTDAEWSLMVGLTSEQGQTPYQRQKNPAGNANSYPWGTRWPPLASTGNFADQSAIPLIPTSRTIPNYRDGYPYTAPVASYPGNEIGLHDLAGNVQEWVSDNYGGPRDFRFRNHGVLRGGSYESFRPAQLNNSARIPVPPDTQSPAAGFRLMLNRTIVAE</sequence>
<keyword evidence="8" id="KW-0430">Lectin</keyword>
<evidence type="ECO:0000256" key="2">
    <source>
        <dbReference type="ARBA" id="ARBA00022741"/>
    </source>
</evidence>
<keyword evidence="9" id="KW-1185">Reference proteome</keyword>
<keyword evidence="3" id="KW-0418">Kinase</keyword>
<evidence type="ECO:0000256" key="4">
    <source>
        <dbReference type="ARBA" id="ARBA00022840"/>
    </source>
</evidence>
<keyword evidence="4 5" id="KW-0067">ATP-binding</keyword>
<dbReference type="STRING" id="1679444.PYTT_0986"/>
<dbReference type="InterPro" id="IPR013229">
    <property type="entry name" value="PEGA"/>
</dbReference>